<dbReference type="VEuPathDB" id="MicrosporidiaDB:NCER_102549"/>
<evidence type="ECO:0000313" key="2">
    <source>
        <dbReference type="Proteomes" id="UP000009082"/>
    </source>
</evidence>
<organism evidence="1 2">
    <name type="scientific">Vairimorpha ceranae (strain BRL01)</name>
    <name type="common">Microsporidian parasite</name>
    <name type="synonym">Nosema ceranae</name>
    <dbReference type="NCBI Taxonomy" id="578460"/>
    <lineage>
        <taxon>Eukaryota</taxon>
        <taxon>Fungi</taxon>
        <taxon>Fungi incertae sedis</taxon>
        <taxon>Microsporidia</taxon>
        <taxon>Nosematidae</taxon>
        <taxon>Vairimorpha</taxon>
    </lineage>
</organism>
<dbReference type="InParanoid" id="C4VC68"/>
<dbReference type="HOGENOM" id="CLU_1713823_0_0_1"/>
<evidence type="ECO:0000313" key="1">
    <source>
        <dbReference type="EMBL" id="EEQ81184.1"/>
    </source>
</evidence>
<comment type="caution">
    <text evidence="1">The sequence shown here is derived from an EMBL/GenBank/DDBJ whole genome shotgun (WGS) entry which is preliminary data.</text>
</comment>
<accession>C4VC68</accession>
<sequence length="153" mass="17221">MNETDLTNDEMLSNNLNEDEKSNSMVLSNSLNTIGFAGSSNVICSINNKNLLYRNNCSLYSLSYLNQLKEILYLSSVVNTDDILAIVNRLIKYLKKNNKGVSASCIRTQIFDGKTLRPSPKNWHSFLLELQDKGIIKLTLAKNSGMRITLINK</sequence>
<gene>
    <name evidence="1" type="ORF">NCER_102549</name>
</gene>
<proteinExistence type="predicted"/>
<dbReference type="Proteomes" id="UP000009082">
    <property type="component" value="Unassembled WGS sequence"/>
</dbReference>
<protein>
    <submittedName>
        <fullName evidence="1">Uncharacterized protein</fullName>
    </submittedName>
</protein>
<dbReference type="AlphaFoldDB" id="C4VC68"/>
<reference evidence="1 2" key="1">
    <citation type="journal article" date="2009" name="PLoS Pathog.">
        <title>Genomic analyses of the microsporidian Nosema ceranae, an emergent pathogen of honey bees.</title>
        <authorList>
            <person name="Cornman R.S."/>
            <person name="Chen Y.P."/>
            <person name="Schatz M.C."/>
            <person name="Street C."/>
            <person name="Zhao Y."/>
            <person name="Desany B."/>
            <person name="Egholm M."/>
            <person name="Hutchison S."/>
            <person name="Pettis J.S."/>
            <person name="Lipkin W.I."/>
            <person name="Evans J.D."/>
        </authorList>
    </citation>
    <scope>NUCLEOTIDE SEQUENCE [LARGE SCALE GENOMIC DNA]</scope>
    <source>
        <strain evidence="1 2">BRL01</strain>
    </source>
</reference>
<name>C4VC68_VAIC1</name>
<dbReference type="KEGG" id="nce:NCER_102549"/>
<dbReference type="EMBL" id="ACOL01002486">
    <property type="protein sequence ID" value="EEQ81184.1"/>
    <property type="molecule type" value="Genomic_DNA"/>
</dbReference>